<feature type="domain" description="HTH tetR-type" evidence="6">
    <location>
        <begin position="18"/>
        <end position="77"/>
    </location>
</feature>
<dbReference type="InterPro" id="IPR039538">
    <property type="entry name" value="BetI_C"/>
</dbReference>
<evidence type="ECO:0000313" key="7">
    <source>
        <dbReference type="EMBL" id="RZS37710.1"/>
    </source>
</evidence>
<dbReference type="GO" id="GO:0003700">
    <property type="term" value="F:DNA-binding transcription factor activity"/>
    <property type="evidence" value="ECO:0007669"/>
    <property type="project" value="TreeGrafter"/>
</dbReference>
<dbReference type="InterPro" id="IPR001647">
    <property type="entry name" value="HTH_TetR"/>
</dbReference>
<comment type="caution">
    <text evidence="7">The sequence shown here is derived from an EMBL/GenBank/DDBJ whole genome shotgun (WGS) entry which is preliminary data.</text>
</comment>
<dbReference type="InterPro" id="IPR050109">
    <property type="entry name" value="HTH-type_TetR-like_transc_reg"/>
</dbReference>
<dbReference type="PROSITE" id="PS50977">
    <property type="entry name" value="HTH_TETR_2"/>
    <property type="match status" value="1"/>
</dbReference>
<protein>
    <submittedName>
        <fullName evidence="7">TetR family transcriptional regulator</fullName>
    </submittedName>
</protein>
<evidence type="ECO:0000256" key="2">
    <source>
        <dbReference type="ARBA" id="ARBA00023015"/>
    </source>
</evidence>
<keyword evidence="8" id="KW-1185">Reference proteome</keyword>
<dbReference type="PANTHER" id="PTHR30055:SF234">
    <property type="entry name" value="HTH-TYPE TRANSCRIPTIONAL REGULATOR BETI"/>
    <property type="match status" value="1"/>
</dbReference>
<dbReference type="GO" id="GO:0000976">
    <property type="term" value="F:transcription cis-regulatory region binding"/>
    <property type="evidence" value="ECO:0007669"/>
    <property type="project" value="TreeGrafter"/>
</dbReference>
<keyword evidence="2" id="KW-0805">Transcription regulation</keyword>
<name>A0A4Q7KP08_9PSEU</name>
<sequence length="203" mass="21225">MTELMNRGSITLVARPKTISDERILDACGAVITANGPGFTLAEVAERAGVSVGTVAQRFGSKLGLLRALSRQAIGQAVDEMRAAAEHATDPVAAVREAAVAAYSGLGDAEEAANNLGVLAIDLADPELRALLGDHYAARENELRALLRAAAGELPHAPSPAVAARVLHGLVGGISMDWSVRPHGTLADRLRQDVDAVLDGWRR</sequence>
<accession>A0A4Q7KP08</accession>
<dbReference type="Proteomes" id="UP000294257">
    <property type="component" value="Unassembled WGS sequence"/>
</dbReference>
<evidence type="ECO:0000256" key="4">
    <source>
        <dbReference type="ARBA" id="ARBA00023163"/>
    </source>
</evidence>
<evidence type="ECO:0000259" key="6">
    <source>
        <dbReference type="PROSITE" id="PS50977"/>
    </source>
</evidence>
<proteinExistence type="predicted"/>
<organism evidence="7 8">
    <name type="scientific">Herbihabitans rhizosphaerae</name>
    <dbReference type="NCBI Taxonomy" id="1872711"/>
    <lineage>
        <taxon>Bacteria</taxon>
        <taxon>Bacillati</taxon>
        <taxon>Actinomycetota</taxon>
        <taxon>Actinomycetes</taxon>
        <taxon>Pseudonocardiales</taxon>
        <taxon>Pseudonocardiaceae</taxon>
        <taxon>Herbihabitans</taxon>
    </lineage>
</organism>
<gene>
    <name evidence="7" type="ORF">EV193_105268</name>
</gene>
<dbReference type="AlphaFoldDB" id="A0A4Q7KP08"/>
<evidence type="ECO:0000313" key="8">
    <source>
        <dbReference type="Proteomes" id="UP000294257"/>
    </source>
</evidence>
<dbReference type="PANTHER" id="PTHR30055">
    <property type="entry name" value="HTH-TYPE TRANSCRIPTIONAL REGULATOR RUTR"/>
    <property type="match status" value="1"/>
</dbReference>
<evidence type="ECO:0000256" key="1">
    <source>
        <dbReference type="ARBA" id="ARBA00022491"/>
    </source>
</evidence>
<evidence type="ECO:0000256" key="3">
    <source>
        <dbReference type="ARBA" id="ARBA00023125"/>
    </source>
</evidence>
<reference evidence="7 8" key="1">
    <citation type="submission" date="2019-02" db="EMBL/GenBank/DDBJ databases">
        <title>Genomic Encyclopedia of Type Strains, Phase IV (KMG-IV): sequencing the most valuable type-strain genomes for metagenomic binning, comparative biology and taxonomic classification.</title>
        <authorList>
            <person name="Goeker M."/>
        </authorList>
    </citation>
    <scope>NUCLEOTIDE SEQUENCE [LARGE SCALE GENOMIC DNA]</scope>
    <source>
        <strain evidence="7 8">DSM 101727</strain>
    </source>
</reference>
<keyword evidence="4" id="KW-0804">Transcription</keyword>
<keyword evidence="3 5" id="KW-0238">DNA-binding</keyword>
<keyword evidence="1" id="KW-0678">Repressor</keyword>
<dbReference type="InterPro" id="IPR009057">
    <property type="entry name" value="Homeodomain-like_sf"/>
</dbReference>
<dbReference type="InterPro" id="IPR036271">
    <property type="entry name" value="Tet_transcr_reg_TetR-rel_C_sf"/>
</dbReference>
<dbReference type="Pfam" id="PF00440">
    <property type="entry name" value="TetR_N"/>
    <property type="match status" value="1"/>
</dbReference>
<dbReference type="SUPFAM" id="SSF48498">
    <property type="entry name" value="Tetracyclin repressor-like, C-terminal domain"/>
    <property type="match status" value="1"/>
</dbReference>
<dbReference type="Gene3D" id="1.10.357.10">
    <property type="entry name" value="Tetracycline Repressor, domain 2"/>
    <property type="match status" value="1"/>
</dbReference>
<dbReference type="EMBL" id="SGWQ01000005">
    <property type="protein sequence ID" value="RZS37710.1"/>
    <property type="molecule type" value="Genomic_DNA"/>
</dbReference>
<dbReference type="SUPFAM" id="SSF46689">
    <property type="entry name" value="Homeodomain-like"/>
    <property type="match status" value="1"/>
</dbReference>
<feature type="DNA-binding region" description="H-T-H motif" evidence="5">
    <location>
        <begin position="40"/>
        <end position="59"/>
    </location>
</feature>
<evidence type="ECO:0000256" key="5">
    <source>
        <dbReference type="PROSITE-ProRule" id="PRU00335"/>
    </source>
</evidence>
<dbReference type="Pfam" id="PF13977">
    <property type="entry name" value="TetR_C_6"/>
    <property type="match status" value="1"/>
</dbReference>